<evidence type="ECO:0000313" key="3">
    <source>
        <dbReference type="Proteomes" id="UP001501475"/>
    </source>
</evidence>
<proteinExistence type="predicted"/>
<dbReference type="Proteomes" id="UP001501475">
    <property type="component" value="Unassembled WGS sequence"/>
</dbReference>
<reference evidence="2 3" key="1">
    <citation type="journal article" date="2019" name="Int. J. Syst. Evol. Microbiol.">
        <title>The Global Catalogue of Microorganisms (GCM) 10K type strain sequencing project: providing services to taxonomists for standard genome sequencing and annotation.</title>
        <authorList>
            <consortium name="The Broad Institute Genomics Platform"/>
            <consortium name="The Broad Institute Genome Sequencing Center for Infectious Disease"/>
            <person name="Wu L."/>
            <person name="Ma J."/>
        </authorList>
    </citation>
    <scope>NUCLEOTIDE SEQUENCE [LARGE SCALE GENOMIC DNA]</scope>
    <source>
        <strain evidence="2 3">JCM 15591</strain>
    </source>
</reference>
<evidence type="ECO:0008006" key="4">
    <source>
        <dbReference type="Google" id="ProtNLM"/>
    </source>
</evidence>
<dbReference type="EMBL" id="BAAAPN010000001">
    <property type="protein sequence ID" value="GAA1743264.1"/>
    <property type="molecule type" value="Genomic_DNA"/>
</dbReference>
<keyword evidence="3" id="KW-1185">Reference proteome</keyword>
<accession>A0ABN2JYE4</accession>
<dbReference type="Gene3D" id="3.30.10.20">
    <property type="match status" value="1"/>
</dbReference>
<organism evidence="2 3">
    <name type="scientific">Nostocoides vanveenii</name>
    <dbReference type="NCBI Taxonomy" id="330835"/>
    <lineage>
        <taxon>Bacteria</taxon>
        <taxon>Bacillati</taxon>
        <taxon>Actinomycetota</taxon>
        <taxon>Actinomycetes</taxon>
        <taxon>Micrococcales</taxon>
        <taxon>Intrasporangiaceae</taxon>
        <taxon>Nostocoides</taxon>
    </lineage>
</organism>
<protein>
    <recommendedName>
        <fullName evidence="4">PASTA domain-containing protein</fullName>
    </recommendedName>
</protein>
<feature type="region of interest" description="Disordered" evidence="1">
    <location>
        <begin position="1"/>
        <end position="38"/>
    </location>
</feature>
<sequence length="114" mass="11288">MDPHPGATSTTPVGQAPDASGTESPRASVTPGAMAVPDGVGKSFLVARGEWLGARLKVAMPVAPDGAGSDPLSSVFVVLSQEPAAGTVVAAGTEVTATVKRLDRPPPTTDTTPA</sequence>
<gene>
    <name evidence="2" type="ORF">GCM10009810_00120</name>
</gene>
<comment type="caution">
    <text evidence="2">The sequence shown here is derived from an EMBL/GenBank/DDBJ whole genome shotgun (WGS) entry which is preliminary data.</text>
</comment>
<name>A0ABN2JYE4_9MICO</name>
<evidence type="ECO:0000313" key="2">
    <source>
        <dbReference type="EMBL" id="GAA1743264.1"/>
    </source>
</evidence>
<evidence type="ECO:0000256" key="1">
    <source>
        <dbReference type="SAM" id="MobiDB-lite"/>
    </source>
</evidence>